<feature type="region of interest" description="Disordered" evidence="1">
    <location>
        <begin position="216"/>
        <end position="238"/>
    </location>
</feature>
<reference evidence="2" key="2">
    <citation type="submission" date="2015-06" db="UniProtKB">
        <authorList>
            <consortium name="EnsemblPlants"/>
        </authorList>
    </citation>
    <scope>IDENTIFICATION</scope>
</reference>
<feature type="compositionally biased region" description="Basic and acidic residues" evidence="1">
    <location>
        <begin position="1"/>
        <end position="10"/>
    </location>
</feature>
<proteinExistence type="predicted"/>
<feature type="compositionally biased region" description="Basic residues" evidence="1">
    <location>
        <begin position="47"/>
        <end position="63"/>
    </location>
</feature>
<name>A0A0E0R624_ORYRU</name>
<accession>A0A0E0R624</accession>
<sequence>MDDERRRRLFLDSSGADQRLSCALSPPGFSLPTDGAPPASREAPRPTRPRPPRRSSRRVRRSVWRAAAGSRQARAPSRGGRAAPAPARPRPLRDGANPPLAGWPCPLRPDSRVRPSPGGFPAPGLPRWRGPGVPPDGRRRQPPSPSRPGRQALAPRRRHSLSGSPPLRTPAYPGFKSWVRHWISESCSSRTVSGVERKGAASSSVEANLRAAAAGVGDMPAAEGSKGFNARRDPLQPW</sequence>
<feature type="compositionally biased region" description="Low complexity" evidence="1">
    <location>
        <begin position="64"/>
        <end position="85"/>
    </location>
</feature>
<keyword evidence="3" id="KW-1185">Reference proteome</keyword>
<feature type="region of interest" description="Disordered" evidence="1">
    <location>
        <begin position="1"/>
        <end position="170"/>
    </location>
</feature>
<reference evidence="3" key="1">
    <citation type="submission" date="2013-06" db="EMBL/GenBank/DDBJ databases">
        <authorList>
            <person name="Zhao Q."/>
        </authorList>
    </citation>
    <scope>NUCLEOTIDE SEQUENCE</scope>
    <source>
        <strain evidence="3">cv. W1943</strain>
    </source>
</reference>
<dbReference type="AlphaFoldDB" id="A0A0E0R624"/>
<evidence type="ECO:0000256" key="1">
    <source>
        <dbReference type="SAM" id="MobiDB-lite"/>
    </source>
</evidence>
<dbReference type="Proteomes" id="UP000008022">
    <property type="component" value="Unassembled WGS sequence"/>
</dbReference>
<dbReference type="HOGENOM" id="CLU_1167500_0_0_1"/>
<dbReference type="Gramene" id="ORUFI11G07640.1">
    <property type="protein sequence ID" value="ORUFI11G07640.1"/>
    <property type="gene ID" value="ORUFI11G07640"/>
</dbReference>
<protein>
    <submittedName>
        <fullName evidence="2">Uncharacterized protein</fullName>
    </submittedName>
</protein>
<evidence type="ECO:0000313" key="3">
    <source>
        <dbReference type="Proteomes" id="UP000008022"/>
    </source>
</evidence>
<organism evidence="2 3">
    <name type="scientific">Oryza rufipogon</name>
    <name type="common">Brownbeard rice</name>
    <name type="synonym">Asian wild rice</name>
    <dbReference type="NCBI Taxonomy" id="4529"/>
    <lineage>
        <taxon>Eukaryota</taxon>
        <taxon>Viridiplantae</taxon>
        <taxon>Streptophyta</taxon>
        <taxon>Embryophyta</taxon>
        <taxon>Tracheophyta</taxon>
        <taxon>Spermatophyta</taxon>
        <taxon>Magnoliopsida</taxon>
        <taxon>Liliopsida</taxon>
        <taxon>Poales</taxon>
        <taxon>Poaceae</taxon>
        <taxon>BOP clade</taxon>
        <taxon>Oryzoideae</taxon>
        <taxon>Oryzeae</taxon>
        <taxon>Oryzinae</taxon>
        <taxon>Oryza</taxon>
    </lineage>
</organism>
<evidence type="ECO:0000313" key="2">
    <source>
        <dbReference type="EnsemblPlants" id="ORUFI11G07640.1"/>
    </source>
</evidence>
<dbReference type="EnsemblPlants" id="ORUFI11G07640.1">
    <property type="protein sequence ID" value="ORUFI11G07640.1"/>
    <property type="gene ID" value="ORUFI11G07640"/>
</dbReference>